<dbReference type="Proteomes" id="UP001164539">
    <property type="component" value="Chromosome 5"/>
</dbReference>
<protein>
    <submittedName>
        <fullName evidence="1">Receptor-like protein kinase</fullName>
    </submittedName>
</protein>
<evidence type="ECO:0000313" key="2">
    <source>
        <dbReference type="Proteomes" id="UP001164539"/>
    </source>
</evidence>
<keyword evidence="2" id="KW-1185">Reference proteome</keyword>
<feature type="non-terminal residue" evidence="1">
    <location>
        <position position="1"/>
    </location>
</feature>
<proteinExistence type="predicted"/>
<gene>
    <name evidence="1" type="ORF">OWV82_010167</name>
</gene>
<comment type="caution">
    <text evidence="1">The sequence shown here is derived from an EMBL/GenBank/DDBJ whole genome shotgun (WGS) entry which is preliminary data.</text>
</comment>
<evidence type="ECO:0000313" key="1">
    <source>
        <dbReference type="EMBL" id="KAJ4718490.1"/>
    </source>
</evidence>
<organism evidence="1 2">
    <name type="scientific">Melia azedarach</name>
    <name type="common">Chinaberry tree</name>
    <dbReference type="NCBI Taxonomy" id="155640"/>
    <lineage>
        <taxon>Eukaryota</taxon>
        <taxon>Viridiplantae</taxon>
        <taxon>Streptophyta</taxon>
        <taxon>Embryophyta</taxon>
        <taxon>Tracheophyta</taxon>
        <taxon>Spermatophyta</taxon>
        <taxon>Magnoliopsida</taxon>
        <taxon>eudicotyledons</taxon>
        <taxon>Gunneridae</taxon>
        <taxon>Pentapetalae</taxon>
        <taxon>rosids</taxon>
        <taxon>malvids</taxon>
        <taxon>Sapindales</taxon>
        <taxon>Meliaceae</taxon>
        <taxon>Melia</taxon>
    </lineage>
</organism>
<name>A0ACC1Y4Q6_MELAZ</name>
<dbReference type="EMBL" id="CM051398">
    <property type="protein sequence ID" value="KAJ4718490.1"/>
    <property type="molecule type" value="Genomic_DNA"/>
</dbReference>
<reference evidence="1 2" key="1">
    <citation type="journal article" date="2023" name="Science">
        <title>Complex scaffold remodeling in plant triterpene biosynthesis.</title>
        <authorList>
            <person name="De La Pena R."/>
            <person name="Hodgson H."/>
            <person name="Liu J.C."/>
            <person name="Stephenson M.J."/>
            <person name="Martin A.C."/>
            <person name="Owen C."/>
            <person name="Harkess A."/>
            <person name="Leebens-Mack J."/>
            <person name="Jimenez L.E."/>
            <person name="Osbourn A."/>
            <person name="Sattely E.S."/>
        </authorList>
    </citation>
    <scope>NUCLEOTIDE SEQUENCE [LARGE SCALE GENOMIC DNA]</scope>
    <source>
        <strain evidence="2">cv. JPN11</strain>
        <tissue evidence="1">Leaf</tissue>
    </source>
</reference>
<sequence>NLSMIESLDLSHNKLSGQIPSQLTELHFLSNFNLSYNNLSGPTPNAGQFANFDERNYRGNPGLCGPTIDKNCTGVLDSPTTESGNRAEEDESAVDMVSFYWSFAASYVTLMLGLFAILWINSYWRRIWFYFIDTFIDLYFYWVWKHVLCQ</sequence>
<accession>A0ACC1Y4Q6</accession>